<dbReference type="EMBL" id="JANRMS010002878">
    <property type="protein sequence ID" value="KAJ3520530.1"/>
    <property type="molecule type" value="Genomic_DNA"/>
</dbReference>
<protein>
    <submittedName>
        <fullName evidence="1">Uncharacterized protein</fullName>
    </submittedName>
</protein>
<accession>A0ACC1RMG1</accession>
<reference evidence="1" key="1">
    <citation type="submission" date="2022-08" db="EMBL/GenBank/DDBJ databases">
        <title>Genome Sequence of Fusarium decemcellulare.</title>
        <authorList>
            <person name="Buettner E."/>
        </authorList>
    </citation>
    <scope>NUCLEOTIDE SEQUENCE</scope>
    <source>
        <strain evidence="1">Babe19</strain>
    </source>
</reference>
<name>A0ACC1RMG1_9HYPO</name>
<keyword evidence="2" id="KW-1185">Reference proteome</keyword>
<dbReference type="Proteomes" id="UP001148629">
    <property type="component" value="Unassembled WGS sequence"/>
</dbReference>
<sequence>MAPVRNDVPAHTIDRTPEYEDFMTRLREYHTKRGTTLDPEPKVGATHIDLFKVFNHIVASGGYDKVSEEKLAWRRMAAELGIYSNNEASTAFSLKEKHPGGRDGQGRWTADAHS</sequence>
<evidence type="ECO:0000313" key="2">
    <source>
        <dbReference type="Proteomes" id="UP001148629"/>
    </source>
</evidence>
<organism evidence="1 2">
    <name type="scientific">Fusarium decemcellulare</name>
    <dbReference type="NCBI Taxonomy" id="57161"/>
    <lineage>
        <taxon>Eukaryota</taxon>
        <taxon>Fungi</taxon>
        <taxon>Dikarya</taxon>
        <taxon>Ascomycota</taxon>
        <taxon>Pezizomycotina</taxon>
        <taxon>Sordariomycetes</taxon>
        <taxon>Hypocreomycetidae</taxon>
        <taxon>Hypocreales</taxon>
        <taxon>Nectriaceae</taxon>
        <taxon>Fusarium</taxon>
        <taxon>Fusarium decemcellulare species complex</taxon>
    </lineage>
</organism>
<comment type="caution">
    <text evidence="1">The sequence shown here is derived from an EMBL/GenBank/DDBJ whole genome shotgun (WGS) entry which is preliminary data.</text>
</comment>
<gene>
    <name evidence="1" type="ORF">NM208_g13671</name>
</gene>
<evidence type="ECO:0000313" key="1">
    <source>
        <dbReference type="EMBL" id="KAJ3520530.1"/>
    </source>
</evidence>
<proteinExistence type="predicted"/>